<evidence type="ECO:0000313" key="9">
    <source>
        <dbReference type="Proteomes" id="UP000253551"/>
    </source>
</evidence>
<evidence type="ECO:0000259" key="7">
    <source>
        <dbReference type="Pfam" id="PF09759"/>
    </source>
</evidence>
<evidence type="ECO:0000256" key="3">
    <source>
        <dbReference type="ARBA" id="ARBA00023306"/>
    </source>
</evidence>
<proteinExistence type="inferred from homology"/>
<evidence type="ECO:0000256" key="4">
    <source>
        <dbReference type="ARBA" id="ARBA00044746"/>
    </source>
</evidence>
<name>A0A367KJ48_RHIST</name>
<evidence type="ECO:0000256" key="5">
    <source>
        <dbReference type="ARBA" id="ARBA00044801"/>
    </source>
</evidence>
<comment type="similarity">
    <text evidence="1">Belongs to the ataxin-10 family.</text>
</comment>
<protein>
    <recommendedName>
        <fullName evidence="5">Ataxin-10 homolog</fullName>
    </recommendedName>
    <alternativeName>
        <fullName evidence="6">Copper transport protein 86</fullName>
    </alternativeName>
</protein>
<dbReference type="GO" id="GO:0051301">
    <property type="term" value="P:cell division"/>
    <property type="evidence" value="ECO:0007669"/>
    <property type="project" value="UniProtKB-KW"/>
</dbReference>
<dbReference type="Proteomes" id="UP000253551">
    <property type="component" value="Unassembled WGS sequence"/>
</dbReference>
<organism evidence="8 9">
    <name type="scientific">Rhizopus stolonifer</name>
    <name type="common">Rhizopus nigricans</name>
    <dbReference type="NCBI Taxonomy" id="4846"/>
    <lineage>
        <taxon>Eukaryota</taxon>
        <taxon>Fungi</taxon>
        <taxon>Fungi incertae sedis</taxon>
        <taxon>Mucoromycota</taxon>
        <taxon>Mucoromycotina</taxon>
        <taxon>Mucoromycetes</taxon>
        <taxon>Mucorales</taxon>
        <taxon>Mucorineae</taxon>
        <taxon>Rhizopodaceae</taxon>
        <taxon>Rhizopus</taxon>
    </lineage>
</organism>
<dbReference type="PANTHER" id="PTHR13255:SF0">
    <property type="entry name" value="ATAXIN-10"/>
    <property type="match status" value="1"/>
</dbReference>
<comment type="caution">
    <text evidence="8">The sequence shown here is derived from an EMBL/GenBank/DDBJ whole genome shotgun (WGS) entry which is preliminary data.</text>
</comment>
<keyword evidence="2" id="KW-0132">Cell division</keyword>
<dbReference type="OrthoDB" id="379794at2759"/>
<evidence type="ECO:0000313" key="8">
    <source>
        <dbReference type="EMBL" id="RCI02178.1"/>
    </source>
</evidence>
<dbReference type="EMBL" id="PJQM01001497">
    <property type="protein sequence ID" value="RCI02178.1"/>
    <property type="molecule type" value="Genomic_DNA"/>
</dbReference>
<keyword evidence="3" id="KW-0131">Cell cycle</keyword>
<keyword evidence="9" id="KW-1185">Reference proteome</keyword>
<feature type="domain" description="Ataxin-10" evidence="7">
    <location>
        <begin position="260"/>
        <end position="356"/>
    </location>
</feature>
<dbReference type="PANTHER" id="PTHR13255">
    <property type="entry name" value="ATAXIN-10"/>
    <property type="match status" value="1"/>
</dbReference>
<evidence type="ECO:0000256" key="6">
    <source>
        <dbReference type="ARBA" id="ARBA00044805"/>
    </source>
</evidence>
<dbReference type="GO" id="GO:0005829">
    <property type="term" value="C:cytosol"/>
    <property type="evidence" value="ECO:0007669"/>
    <property type="project" value="TreeGrafter"/>
</dbReference>
<evidence type="ECO:0000256" key="1">
    <source>
        <dbReference type="ARBA" id="ARBA00008384"/>
    </source>
</evidence>
<dbReference type="Pfam" id="PF09759">
    <property type="entry name" value="Atx10homo_assoc"/>
    <property type="match status" value="1"/>
</dbReference>
<gene>
    <name evidence="8" type="ORF">CU098_002950</name>
</gene>
<dbReference type="AlphaFoldDB" id="A0A367KJ48"/>
<dbReference type="InterPro" id="IPR019156">
    <property type="entry name" value="Ataxin-10_domain"/>
</dbReference>
<dbReference type="Gene3D" id="1.25.10.10">
    <property type="entry name" value="Leucine-rich Repeat Variant"/>
    <property type="match status" value="1"/>
</dbReference>
<dbReference type="InterPro" id="IPR011989">
    <property type="entry name" value="ARM-like"/>
</dbReference>
<evidence type="ECO:0000256" key="2">
    <source>
        <dbReference type="ARBA" id="ARBA00022618"/>
    </source>
</evidence>
<comment type="function">
    <text evidence="4">May play a role in the regulation of cytokinesis.</text>
</comment>
<reference evidence="8 9" key="1">
    <citation type="journal article" date="2018" name="G3 (Bethesda)">
        <title>Phylogenetic and Phylogenomic Definition of Rhizopus Species.</title>
        <authorList>
            <person name="Gryganskyi A.P."/>
            <person name="Golan J."/>
            <person name="Dolatabadi S."/>
            <person name="Mondo S."/>
            <person name="Robb S."/>
            <person name="Idnurm A."/>
            <person name="Muszewska A."/>
            <person name="Steczkiewicz K."/>
            <person name="Masonjones S."/>
            <person name="Liao H.L."/>
            <person name="Gajdeczka M.T."/>
            <person name="Anike F."/>
            <person name="Vuek A."/>
            <person name="Anishchenko I.M."/>
            <person name="Voigt K."/>
            <person name="de Hoog G.S."/>
            <person name="Smith M.E."/>
            <person name="Heitman J."/>
            <person name="Vilgalys R."/>
            <person name="Stajich J.E."/>
        </authorList>
    </citation>
    <scope>NUCLEOTIDE SEQUENCE [LARGE SCALE GENOMIC DNA]</scope>
    <source>
        <strain evidence="8 9">LSU 92-RS-03</strain>
    </source>
</reference>
<accession>A0A367KJ48</accession>
<dbReference type="InterPro" id="IPR016024">
    <property type="entry name" value="ARM-type_fold"/>
</dbReference>
<dbReference type="SUPFAM" id="SSF48371">
    <property type="entry name" value="ARM repeat"/>
    <property type="match status" value="1"/>
</dbReference>
<dbReference type="InterPro" id="IPR051374">
    <property type="entry name" value="Ataxin-10/CTR86_families"/>
</dbReference>
<sequence>MIQKMTSPTDPTLILQVGTQAICNMLTNNSTDIATVWHAWLTEPERGMLWSYVLSKSDDGLIMSALVLIINCIRGHQQRCDLFVSSKSGQDMLSAILGDMERLHDNQDSKNFELGYTVLSELFSFGHFKTLFIQVDDYSHKIPLSDHQIILLKCLDAKIHSTDEFPPCISTHELTLLSQTLAHIGTLQITNKNEDLVQPIYTGIILILEILNALFVLDQPRVKAYLVQVNAVTLMIDLLRFMETIELTTTDQPKVGFDFLKRECVRLLGTLCYKDKEIQDKIRTLGGIPLILSQLKIDDSNPYIKEYAVLAIRHLLENNTENQQFIQELEPQQVIQTKELTEMGIQPELKEGKISIRRS</sequence>